<feature type="compositionally biased region" description="Polar residues" evidence="1">
    <location>
        <begin position="122"/>
        <end position="137"/>
    </location>
</feature>
<comment type="caution">
    <text evidence="2">The sequence shown here is derived from an EMBL/GenBank/DDBJ whole genome shotgun (WGS) entry which is preliminary data.</text>
</comment>
<proteinExistence type="predicted"/>
<dbReference type="AlphaFoldDB" id="A0AAD8M6W2"/>
<feature type="region of interest" description="Disordered" evidence="1">
    <location>
        <begin position="92"/>
        <end position="160"/>
    </location>
</feature>
<dbReference type="PANTHER" id="PTHR34190">
    <property type="entry name" value="EXPRESSED PROTEIN"/>
    <property type="match status" value="1"/>
</dbReference>
<feature type="region of interest" description="Disordered" evidence="1">
    <location>
        <begin position="34"/>
        <end position="60"/>
    </location>
</feature>
<dbReference type="EMBL" id="JAUIZM010000010">
    <property type="protein sequence ID" value="KAK1361894.1"/>
    <property type="molecule type" value="Genomic_DNA"/>
</dbReference>
<evidence type="ECO:0000256" key="1">
    <source>
        <dbReference type="SAM" id="MobiDB-lite"/>
    </source>
</evidence>
<dbReference type="PANTHER" id="PTHR34190:SF10">
    <property type="entry name" value="TERNARY COMPLEX FACTOR MIP1 LEUCINE-ZIPPER DOMAIN-CONTAINING PROTEIN"/>
    <property type="match status" value="1"/>
</dbReference>
<feature type="compositionally biased region" description="Polar residues" evidence="1">
    <location>
        <begin position="103"/>
        <end position="115"/>
    </location>
</feature>
<keyword evidence="3" id="KW-1185">Reference proteome</keyword>
<feature type="compositionally biased region" description="Basic and acidic residues" evidence="1">
    <location>
        <begin position="48"/>
        <end position="57"/>
    </location>
</feature>
<reference evidence="2" key="2">
    <citation type="submission" date="2023-05" db="EMBL/GenBank/DDBJ databases">
        <authorList>
            <person name="Schelkunov M.I."/>
        </authorList>
    </citation>
    <scope>NUCLEOTIDE SEQUENCE</scope>
    <source>
        <strain evidence="2">Hsosn_3</strain>
        <tissue evidence="2">Leaf</tissue>
    </source>
</reference>
<dbReference type="Proteomes" id="UP001237642">
    <property type="component" value="Unassembled WGS sequence"/>
</dbReference>
<name>A0AAD8M6W2_9APIA</name>
<reference evidence="2" key="1">
    <citation type="submission" date="2023-02" db="EMBL/GenBank/DDBJ databases">
        <title>Genome of toxic invasive species Heracleum sosnowskyi carries increased number of genes despite the absence of recent whole-genome duplications.</title>
        <authorList>
            <person name="Schelkunov M."/>
            <person name="Shtratnikova V."/>
            <person name="Makarenko M."/>
            <person name="Klepikova A."/>
            <person name="Omelchenko D."/>
            <person name="Novikova G."/>
            <person name="Obukhova E."/>
            <person name="Bogdanov V."/>
            <person name="Penin A."/>
            <person name="Logacheva M."/>
        </authorList>
    </citation>
    <scope>NUCLEOTIDE SEQUENCE</scope>
    <source>
        <strain evidence="2">Hsosn_3</strain>
        <tissue evidence="2">Leaf</tissue>
    </source>
</reference>
<sequence>MNEQGKQEPSLAPMPVLPRLDRLDRLLHLLEEKHGTSGRHITSSVISHTEKEEDSHSKPLSFALEEVGQKGTLMDRLAILENRVLQLSLVMDERNSSRSSSSTTGHIVSDAQNVAGQEKGETASSLEKQDSLQNQEIESGERKKKRSRSRKLRGWFRLGC</sequence>
<organism evidence="2 3">
    <name type="scientific">Heracleum sosnowskyi</name>
    <dbReference type="NCBI Taxonomy" id="360622"/>
    <lineage>
        <taxon>Eukaryota</taxon>
        <taxon>Viridiplantae</taxon>
        <taxon>Streptophyta</taxon>
        <taxon>Embryophyta</taxon>
        <taxon>Tracheophyta</taxon>
        <taxon>Spermatophyta</taxon>
        <taxon>Magnoliopsida</taxon>
        <taxon>eudicotyledons</taxon>
        <taxon>Gunneridae</taxon>
        <taxon>Pentapetalae</taxon>
        <taxon>asterids</taxon>
        <taxon>campanulids</taxon>
        <taxon>Apiales</taxon>
        <taxon>Apiaceae</taxon>
        <taxon>Apioideae</taxon>
        <taxon>apioid superclade</taxon>
        <taxon>Tordylieae</taxon>
        <taxon>Tordyliinae</taxon>
        <taxon>Heracleum</taxon>
    </lineage>
</organism>
<evidence type="ECO:0000313" key="2">
    <source>
        <dbReference type="EMBL" id="KAK1361894.1"/>
    </source>
</evidence>
<evidence type="ECO:0000313" key="3">
    <source>
        <dbReference type="Proteomes" id="UP001237642"/>
    </source>
</evidence>
<gene>
    <name evidence="2" type="ORF">POM88_046368</name>
</gene>
<feature type="compositionally biased region" description="Basic residues" evidence="1">
    <location>
        <begin position="142"/>
        <end position="154"/>
    </location>
</feature>
<protein>
    <submittedName>
        <fullName evidence="2">Vacuolar iron transporter family protein</fullName>
    </submittedName>
</protein>
<accession>A0AAD8M6W2</accession>